<accession>A0A846YSK7</accession>
<dbReference type="InterPro" id="IPR055592">
    <property type="entry name" value="DUF7168"/>
</dbReference>
<dbReference type="RefSeq" id="WP_062978950.1">
    <property type="nucleotide sequence ID" value="NZ_JAAXOT010000021.1"/>
</dbReference>
<evidence type="ECO:0000259" key="3">
    <source>
        <dbReference type="Pfam" id="PF23771"/>
    </source>
</evidence>
<proteinExistence type="predicted"/>
<comment type="caution">
    <text evidence="4">The sequence shown here is derived from an EMBL/GenBank/DDBJ whole genome shotgun (WGS) entry which is preliminary data.</text>
</comment>
<evidence type="ECO:0000256" key="1">
    <source>
        <dbReference type="SAM" id="MobiDB-lite"/>
    </source>
</evidence>
<feature type="domain" description="DUF2786" evidence="2">
    <location>
        <begin position="10"/>
        <end position="48"/>
    </location>
</feature>
<organism evidence="4 5">
    <name type="scientific">Nocardia flavorosea</name>
    <dbReference type="NCBI Taxonomy" id="53429"/>
    <lineage>
        <taxon>Bacteria</taxon>
        <taxon>Bacillati</taxon>
        <taxon>Actinomycetota</taxon>
        <taxon>Actinomycetes</taxon>
        <taxon>Mycobacteriales</taxon>
        <taxon>Nocardiaceae</taxon>
        <taxon>Nocardia</taxon>
    </lineage>
</organism>
<evidence type="ECO:0000313" key="4">
    <source>
        <dbReference type="EMBL" id="NKY60282.1"/>
    </source>
</evidence>
<protein>
    <submittedName>
        <fullName evidence="4">DUF2786 domain-containing protein</fullName>
    </submittedName>
</protein>
<dbReference type="EMBL" id="JAAXOT010000021">
    <property type="protein sequence ID" value="NKY60282.1"/>
    <property type="molecule type" value="Genomic_DNA"/>
</dbReference>
<evidence type="ECO:0000313" key="5">
    <source>
        <dbReference type="Proteomes" id="UP000570678"/>
    </source>
</evidence>
<name>A0A846YSK7_9NOCA</name>
<dbReference type="Proteomes" id="UP000570678">
    <property type="component" value="Unassembled WGS sequence"/>
</dbReference>
<evidence type="ECO:0000259" key="2">
    <source>
        <dbReference type="Pfam" id="PF10979"/>
    </source>
</evidence>
<dbReference type="AlphaFoldDB" id="A0A846YSK7"/>
<gene>
    <name evidence="4" type="ORF">HGA15_29920</name>
</gene>
<dbReference type="Pfam" id="PF10979">
    <property type="entry name" value="DUF2786"/>
    <property type="match status" value="1"/>
</dbReference>
<dbReference type="Pfam" id="PF23771">
    <property type="entry name" value="DUF7168"/>
    <property type="match status" value="1"/>
</dbReference>
<dbReference type="InterPro" id="IPR024498">
    <property type="entry name" value="DUF2786"/>
</dbReference>
<sequence length="289" mass="31461">MSVANAVSERLLTRIGGLLRQAESTDNEHEAEAFLAAAQRLATRSSIDLAVARAHTRDRERGAALVQRMIPIGEPGRKGLRTYVQLFVAIADANDVRCDVARTSTQVYAYGYAADIDVCEALYSSLLVQMVQASDRYIKSGAHRSATMEKVVVERRRGRRVRRVVRVPVAGVTARLNFQMAFAARVGARLAETRKEVERAATTRDTRAAEPISEEQAAGTALALRGKELELADFYSRNSEARGTWRGPQTSTGYAPDARQAGDRAGRVARLGFSPELDAARGRLEGSGG</sequence>
<reference evidence="4 5" key="1">
    <citation type="submission" date="2020-04" db="EMBL/GenBank/DDBJ databases">
        <title>MicrobeNet Type strains.</title>
        <authorList>
            <person name="Nicholson A.C."/>
        </authorList>
    </citation>
    <scope>NUCLEOTIDE SEQUENCE [LARGE SCALE GENOMIC DNA]</scope>
    <source>
        <strain evidence="4 5">JCM 3332</strain>
    </source>
</reference>
<feature type="domain" description="DUF7168" evidence="3">
    <location>
        <begin position="83"/>
        <end position="212"/>
    </location>
</feature>
<feature type="region of interest" description="Disordered" evidence="1">
    <location>
        <begin position="241"/>
        <end position="262"/>
    </location>
</feature>
<keyword evidence="5" id="KW-1185">Reference proteome</keyword>